<dbReference type="eggNOG" id="ENOG5032W2X">
    <property type="taxonomic scope" value="Bacteria"/>
</dbReference>
<keyword evidence="2" id="KW-1185">Reference proteome</keyword>
<dbReference type="STRING" id="551115.Aazo_1305"/>
<sequence>MASTLDTIFEGLTAIVFSPLILPIASAVKQPIVENTIKDSIILSEKFKDAVAEIGEVFEKATADARKEKPDGFRSITYPNHDTNAKSEVAQDFINLISDINTDVGRMTSGIADFRVILPLGIALLSVRQLFTKGLELDQMPWYILAWYAFDIFTRLNYEDKQKLTNLSINTVPMEFQEQQSSDSTNTREYQREN</sequence>
<evidence type="ECO:0000313" key="1">
    <source>
        <dbReference type="EMBL" id="ADI63580.1"/>
    </source>
</evidence>
<evidence type="ECO:0000313" key="2">
    <source>
        <dbReference type="Proteomes" id="UP000001511"/>
    </source>
</evidence>
<proteinExistence type="predicted"/>
<dbReference type="KEGG" id="naz:Aazo_1305"/>
<dbReference type="Pfam" id="PF17195">
    <property type="entry name" value="DUF5132"/>
    <property type="match status" value="1"/>
</dbReference>
<dbReference type="EMBL" id="CP002059">
    <property type="protein sequence ID" value="ADI63580.1"/>
    <property type="molecule type" value="Genomic_DNA"/>
</dbReference>
<dbReference type="InterPro" id="IPR033456">
    <property type="entry name" value="DUF5132"/>
</dbReference>
<gene>
    <name evidence="1" type="ordered locus">Aazo_1305</name>
</gene>
<accession>D7E3F7</accession>
<reference evidence="1 2" key="1">
    <citation type="journal article" date="2010" name="PLoS ONE">
        <title>Genome erosion in a nitrogen-fixing vertically transmitted endosymbiotic multicellular cyanobacterium.</title>
        <authorList>
            <person name="Ran L."/>
            <person name="Larsson J."/>
            <person name="Vigil-Stenman T."/>
            <person name="Nylander J.A."/>
            <person name="Ininbergs K."/>
            <person name="Zheng W.W."/>
            <person name="Lapidus A."/>
            <person name="Lowry S."/>
            <person name="Haselkorn R."/>
            <person name="Bergman B."/>
        </authorList>
    </citation>
    <scope>NUCLEOTIDE SEQUENCE [LARGE SCALE GENOMIC DNA]</scope>
    <source>
        <strain evidence="1 2">0708</strain>
    </source>
</reference>
<dbReference type="Proteomes" id="UP000001511">
    <property type="component" value="Chromosome"/>
</dbReference>
<dbReference type="OrthoDB" id="514446at2"/>
<protein>
    <submittedName>
        <fullName evidence="1">Uncharacterized protein</fullName>
    </submittedName>
</protein>
<organism evidence="1 2">
    <name type="scientific">Nostoc azollae (strain 0708)</name>
    <name type="common">Anabaena azollae (strain 0708)</name>
    <dbReference type="NCBI Taxonomy" id="551115"/>
    <lineage>
        <taxon>Bacteria</taxon>
        <taxon>Bacillati</taxon>
        <taxon>Cyanobacteriota</taxon>
        <taxon>Cyanophyceae</taxon>
        <taxon>Nostocales</taxon>
        <taxon>Nostocaceae</taxon>
        <taxon>Trichormus</taxon>
    </lineage>
</organism>
<dbReference type="AlphaFoldDB" id="D7E3F7"/>
<dbReference type="HOGENOM" id="CLU_122331_0_0_3"/>
<name>D7E3F7_NOSA0</name>